<name>A0AB33KRU7_9FLAO</name>
<sequence length="260" mass="30437">MNTNFNLVIVIPCYNEAKRLKVNSYTNFLQNHKNVLIYFVNDGSTDTTNQVLEKIKSYTPTQVFLMNQPKNLGKAEAIRTGVLQCVNKFHTEKIAYLDADLSTSLEECVHISKNISETTYFAFGSRIAKLDSTIQRKLYRFLIGRTIATLISKQLQLKVYDTQCGCKVFKQSLSFLLFQDKFISRWLFDVELFHRLITIYERNQLKLLAKEIPLQSWHDTDSSKIPLSYFFKLWIDLRNIGKTYKNNRKQLVIQHETILK</sequence>
<evidence type="ECO:0000313" key="2">
    <source>
        <dbReference type="EMBL" id="BFP66940.1"/>
    </source>
</evidence>
<accession>A0AB33KRU7</accession>
<dbReference type="Pfam" id="PF00535">
    <property type="entry name" value="Glycos_transf_2"/>
    <property type="match status" value="1"/>
</dbReference>
<organism evidence="2">
    <name type="scientific">Tenacibaculum sp. Pbs-1</name>
    <dbReference type="NCBI Taxonomy" id="3238748"/>
    <lineage>
        <taxon>Bacteria</taxon>
        <taxon>Pseudomonadati</taxon>
        <taxon>Bacteroidota</taxon>
        <taxon>Flavobacteriia</taxon>
        <taxon>Flavobacteriales</taxon>
        <taxon>Flavobacteriaceae</taxon>
        <taxon>Tenacibaculum</taxon>
    </lineage>
</organism>
<dbReference type="InterPro" id="IPR001173">
    <property type="entry name" value="Glyco_trans_2-like"/>
</dbReference>
<dbReference type="InterPro" id="IPR029044">
    <property type="entry name" value="Nucleotide-diphossugar_trans"/>
</dbReference>
<protein>
    <recommendedName>
        <fullName evidence="1">Glycosyltransferase 2-like domain-containing protein</fullName>
    </recommendedName>
</protein>
<evidence type="ECO:0000259" key="1">
    <source>
        <dbReference type="Pfam" id="PF00535"/>
    </source>
</evidence>
<dbReference type="SUPFAM" id="SSF53448">
    <property type="entry name" value="Nucleotide-diphospho-sugar transferases"/>
    <property type="match status" value="1"/>
</dbReference>
<feature type="domain" description="Glycosyltransferase 2-like" evidence="1">
    <location>
        <begin position="9"/>
        <end position="173"/>
    </location>
</feature>
<dbReference type="Gene3D" id="3.90.550.10">
    <property type="entry name" value="Spore Coat Polysaccharide Biosynthesis Protein SpsA, Chain A"/>
    <property type="match status" value="1"/>
</dbReference>
<dbReference type="PANTHER" id="PTHR10859:SF91">
    <property type="entry name" value="DOLICHYL-PHOSPHATE BETA-GLUCOSYLTRANSFERASE"/>
    <property type="match status" value="1"/>
</dbReference>
<dbReference type="AlphaFoldDB" id="A0AB33KRU7"/>
<dbReference type="EMBL" id="AP035888">
    <property type="protein sequence ID" value="BFP66940.1"/>
    <property type="molecule type" value="Genomic_DNA"/>
</dbReference>
<dbReference type="GO" id="GO:0006487">
    <property type="term" value="P:protein N-linked glycosylation"/>
    <property type="evidence" value="ECO:0007669"/>
    <property type="project" value="TreeGrafter"/>
</dbReference>
<reference evidence="2" key="1">
    <citation type="submission" date="2024-08" db="EMBL/GenBank/DDBJ databases">
        <title>Whole genome sequence of Tenacibaculum sp. strain pbs-1 associated with black-spot shell disease in Akoya pearl oysters.</title>
        <authorList>
            <person name="Sakatoku A."/>
            <person name="Suzuki T."/>
            <person name="Hatano K."/>
            <person name="Seki M."/>
            <person name="Tanaka D."/>
            <person name="Nakamura S."/>
            <person name="Suzuki N."/>
            <person name="Isshiki T."/>
        </authorList>
    </citation>
    <scope>NUCLEOTIDE SEQUENCE</scope>
    <source>
        <strain evidence="2">Pbs-1</strain>
    </source>
</reference>
<proteinExistence type="predicted"/>
<dbReference type="PANTHER" id="PTHR10859">
    <property type="entry name" value="GLYCOSYL TRANSFERASE"/>
    <property type="match status" value="1"/>
</dbReference>
<gene>
    <name evidence="2" type="ORF">Pbs1_02830</name>
</gene>